<dbReference type="eggNOG" id="COG1595">
    <property type="taxonomic scope" value="Bacteria"/>
</dbReference>
<dbReference type="Pfam" id="PF04542">
    <property type="entry name" value="Sigma70_r2"/>
    <property type="match status" value="1"/>
</dbReference>
<feature type="domain" description="RNA polymerase sigma-70 region 2" evidence="5">
    <location>
        <begin position="12"/>
        <end position="76"/>
    </location>
</feature>
<dbReference type="InterPro" id="IPR013325">
    <property type="entry name" value="RNA_pol_sigma_r2"/>
</dbReference>
<dbReference type="InterPro" id="IPR039425">
    <property type="entry name" value="RNA_pol_sigma-70-like"/>
</dbReference>
<dbReference type="GO" id="GO:0006352">
    <property type="term" value="P:DNA-templated transcription initiation"/>
    <property type="evidence" value="ECO:0007669"/>
    <property type="project" value="InterPro"/>
</dbReference>
<dbReference type="SUPFAM" id="SSF88659">
    <property type="entry name" value="Sigma3 and sigma4 domains of RNA polymerase sigma factors"/>
    <property type="match status" value="1"/>
</dbReference>
<dbReference type="PANTHER" id="PTHR43133">
    <property type="entry name" value="RNA POLYMERASE ECF-TYPE SIGMA FACTO"/>
    <property type="match status" value="1"/>
</dbReference>
<dbReference type="InterPro" id="IPR013249">
    <property type="entry name" value="RNA_pol_sigma70_r4_t2"/>
</dbReference>
<dbReference type="Gene3D" id="1.10.1740.10">
    <property type="match status" value="1"/>
</dbReference>
<evidence type="ECO:0000259" key="6">
    <source>
        <dbReference type="Pfam" id="PF08281"/>
    </source>
</evidence>
<dbReference type="EMBL" id="CP015614">
    <property type="protein sequence ID" value="ANF55797.1"/>
    <property type="molecule type" value="Genomic_DNA"/>
</dbReference>
<evidence type="ECO:0000256" key="4">
    <source>
        <dbReference type="ARBA" id="ARBA00023163"/>
    </source>
</evidence>
<evidence type="ECO:0000313" key="7">
    <source>
        <dbReference type="EMBL" id="ANF55797.1"/>
    </source>
</evidence>
<dbReference type="SUPFAM" id="SSF88946">
    <property type="entry name" value="Sigma2 domain of RNA polymerase sigma factors"/>
    <property type="match status" value="1"/>
</dbReference>
<comment type="similarity">
    <text evidence="1">Belongs to the sigma-70 factor family. ECF subfamily.</text>
</comment>
<keyword evidence="8" id="KW-1185">Reference proteome</keyword>
<sequence>MTLSKGSDPEALFRDYGPWLLRTLQHKFGKEVADDLLQETYLRVTRHAATIEILKPKAFLLQVARNVFLSDYRRDQNRFALEQPLFATRAQPAAADQVEIVVLKDIILGMPVKLRDVFLLSRFGAMSHQQIADHLGISPKTVEGRMIKALAYCAAQLRE</sequence>
<evidence type="ECO:0000256" key="1">
    <source>
        <dbReference type="ARBA" id="ARBA00010641"/>
    </source>
</evidence>
<name>A0A172Y9A1_9CAUL</name>
<accession>A0A172Y9A1</accession>
<keyword evidence="4" id="KW-0804">Transcription</keyword>
<evidence type="ECO:0000313" key="8">
    <source>
        <dbReference type="Proteomes" id="UP000077603"/>
    </source>
</evidence>
<evidence type="ECO:0000259" key="5">
    <source>
        <dbReference type="Pfam" id="PF04542"/>
    </source>
</evidence>
<protein>
    <recommendedName>
        <fullName evidence="9">RNA polymerase subunit sigma-70</fullName>
    </recommendedName>
</protein>
<dbReference type="AlphaFoldDB" id="A0A172Y9A1"/>
<keyword evidence="2" id="KW-0805">Transcription regulation</keyword>
<dbReference type="InterPro" id="IPR036388">
    <property type="entry name" value="WH-like_DNA-bd_sf"/>
</dbReference>
<keyword evidence="3" id="KW-0731">Sigma factor</keyword>
<gene>
    <name evidence="7" type="ORF">DA69_01370</name>
</gene>
<dbReference type="InterPro" id="IPR007627">
    <property type="entry name" value="RNA_pol_sigma70_r2"/>
</dbReference>
<dbReference type="STRING" id="588932.DA69_01370"/>
<dbReference type="Gene3D" id="1.10.10.10">
    <property type="entry name" value="Winged helix-like DNA-binding domain superfamily/Winged helix DNA-binding domain"/>
    <property type="match status" value="1"/>
</dbReference>
<dbReference type="GO" id="GO:0016987">
    <property type="term" value="F:sigma factor activity"/>
    <property type="evidence" value="ECO:0007669"/>
    <property type="project" value="UniProtKB-KW"/>
</dbReference>
<evidence type="ECO:0008006" key="9">
    <source>
        <dbReference type="Google" id="ProtNLM"/>
    </source>
</evidence>
<evidence type="ECO:0000256" key="2">
    <source>
        <dbReference type="ARBA" id="ARBA00023015"/>
    </source>
</evidence>
<dbReference type="GO" id="GO:0003677">
    <property type="term" value="F:DNA binding"/>
    <property type="evidence" value="ECO:0007669"/>
    <property type="project" value="InterPro"/>
</dbReference>
<dbReference type="Pfam" id="PF08281">
    <property type="entry name" value="Sigma70_r4_2"/>
    <property type="match status" value="1"/>
</dbReference>
<dbReference type="InterPro" id="IPR013324">
    <property type="entry name" value="RNA_pol_sigma_r3/r4-like"/>
</dbReference>
<dbReference type="PANTHER" id="PTHR43133:SF63">
    <property type="entry name" value="RNA POLYMERASE SIGMA FACTOR FECI-RELATED"/>
    <property type="match status" value="1"/>
</dbReference>
<dbReference type="Proteomes" id="UP000077603">
    <property type="component" value="Chromosome"/>
</dbReference>
<feature type="domain" description="RNA polymerase sigma factor 70 region 4 type 2" evidence="6">
    <location>
        <begin position="103"/>
        <end position="151"/>
    </location>
</feature>
<dbReference type="KEGG" id="bne:DA69_01370"/>
<evidence type="ECO:0000256" key="3">
    <source>
        <dbReference type="ARBA" id="ARBA00023082"/>
    </source>
</evidence>
<reference evidence="7 8" key="1">
    <citation type="journal article" date="2014" name="Genome Announc.">
        <title>Genome Sequence of a Promising Hydrogen-Producing Facultative Anaerobic Bacterium, Brevundimonas naejangsanensis Strain B1.</title>
        <authorList>
            <person name="Su H."/>
            <person name="Zhang T."/>
            <person name="Bao M."/>
            <person name="Jiang Y."/>
            <person name="Wang Y."/>
            <person name="Tan T."/>
        </authorList>
    </citation>
    <scope>NUCLEOTIDE SEQUENCE [LARGE SCALE GENOMIC DNA]</scope>
    <source>
        <strain evidence="7 8">B1</strain>
    </source>
</reference>
<proteinExistence type="inferred from homology"/>
<dbReference type="NCBIfam" id="TIGR02937">
    <property type="entry name" value="sigma70-ECF"/>
    <property type="match status" value="1"/>
</dbReference>
<dbReference type="InterPro" id="IPR014284">
    <property type="entry name" value="RNA_pol_sigma-70_dom"/>
</dbReference>
<organism evidence="7 8">
    <name type="scientific">Brevundimonas naejangsanensis</name>
    <dbReference type="NCBI Taxonomy" id="588932"/>
    <lineage>
        <taxon>Bacteria</taxon>
        <taxon>Pseudomonadati</taxon>
        <taxon>Pseudomonadota</taxon>
        <taxon>Alphaproteobacteria</taxon>
        <taxon>Caulobacterales</taxon>
        <taxon>Caulobacteraceae</taxon>
        <taxon>Brevundimonas</taxon>
    </lineage>
</organism>